<dbReference type="EMBL" id="KI669162">
    <property type="protein sequence ID" value="ETN69130.1"/>
    <property type="molecule type" value="Genomic_DNA"/>
</dbReference>
<dbReference type="GO" id="GO:0046872">
    <property type="term" value="F:metal ion binding"/>
    <property type="evidence" value="ECO:0007669"/>
    <property type="project" value="UniProtKB-KW"/>
</dbReference>
<evidence type="ECO:0000256" key="4">
    <source>
        <dbReference type="ARBA" id="ARBA00023242"/>
    </source>
</evidence>
<name>W2SHP9_NECAM</name>
<dbReference type="PROSITE" id="PS50809">
    <property type="entry name" value="DM_2"/>
    <property type="match status" value="1"/>
</dbReference>
<organism evidence="7 8">
    <name type="scientific">Necator americanus</name>
    <name type="common">Human hookworm</name>
    <dbReference type="NCBI Taxonomy" id="51031"/>
    <lineage>
        <taxon>Eukaryota</taxon>
        <taxon>Metazoa</taxon>
        <taxon>Ecdysozoa</taxon>
        <taxon>Nematoda</taxon>
        <taxon>Chromadorea</taxon>
        <taxon>Rhabditida</taxon>
        <taxon>Rhabditina</taxon>
        <taxon>Rhabditomorpha</taxon>
        <taxon>Strongyloidea</taxon>
        <taxon>Ancylostomatidae</taxon>
        <taxon>Bunostominae</taxon>
        <taxon>Necator</taxon>
    </lineage>
</organism>
<feature type="domain" description="DM" evidence="6">
    <location>
        <begin position="18"/>
        <end position="73"/>
    </location>
</feature>
<evidence type="ECO:0000313" key="7">
    <source>
        <dbReference type="EMBL" id="ETN69130.1"/>
    </source>
</evidence>
<dbReference type="Gene3D" id="4.10.1040.10">
    <property type="entry name" value="DM DNA-binding domain"/>
    <property type="match status" value="1"/>
</dbReference>
<evidence type="ECO:0000256" key="1">
    <source>
        <dbReference type="ARBA" id="ARBA00022723"/>
    </source>
</evidence>
<evidence type="ECO:0000256" key="5">
    <source>
        <dbReference type="PROSITE-ProRule" id="PRU00070"/>
    </source>
</evidence>
<dbReference type="Proteomes" id="UP000053676">
    <property type="component" value="Unassembled WGS sequence"/>
</dbReference>
<accession>W2SHP9</accession>
<keyword evidence="1 5" id="KW-0479">Metal-binding</keyword>
<feature type="DNA-binding region" description="DM" evidence="5">
    <location>
        <begin position="18"/>
        <end position="73"/>
    </location>
</feature>
<evidence type="ECO:0000313" key="8">
    <source>
        <dbReference type="Proteomes" id="UP000053676"/>
    </source>
</evidence>
<dbReference type="InterPro" id="IPR001275">
    <property type="entry name" value="DM_DNA-bd"/>
</dbReference>
<dbReference type="AlphaFoldDB" id="W2SHP9"/>
<proteinExistence type="predicted"/>
<evidence type="ECO:0000256" key="3">
    <source>
        <dbReference type="ARBA" id="ARBA00023125"/>
    </source>
</evidence>
<reference evidence="8" key="1">
    <citation type="journal article" date="2014" name="Nat. Genet.">
        <title>Genome of the human hookworm Necator americanus.</title>
        <authorList>
            <person name="Tang Y.T."/>
            <person name="Gao X."/>
            <person name="Rosa B.A."/>
            <person name="Abubucker S."/>
            <person name="Hallsworth-Pepin K."/>
            <person name="Martin J."/>
            <person name="Tyagi R."/>
            <person name="Heizer E."/>
            <person name="Zhang X."/>
            <person name="Bhonagiri-Palsikar V."/>
            <person name="Minx P."/>
            <person name="Warren W.C."/>
            <person name="Wang Q."/>
            <person name="Zhan B."/>
            <person name="Hotez P.J."/>
            <person name="Sternberg P.W."/>
            <person name="Dougall A."/>
            <person name="Gaze S.T."/>
            <person name="Mulvenna J."/>
            <person name="Sotillo J."/>
            <person name="Ranganathan S."/>
            <person name="Rabelo E.M."/>
            <person name="Wilson R.K."/>
            <person name="Felgner P.L."/>
            <person name="Bethony J."/>
            <person name="Hawdon J.M."/>
            <person name="Gasser R.B."/>
            <person name="Loukas A."/>
            <person name="Mitreva M."/>
        </authorList>
    </citation>
    <scope>NUCLEOTIDE SEQUENCE [LARGE SCALE GENOMIC DNA]</scope>
</reference>
<keyword evidence="4 5" id="KW-0539">Nucleus</keyword>
<dbReference type="STRING" id="51031.W2SHP9"/>
<dbReference type="Pfam" id="PF00751">
    <property type="entry name" value="DM"/>
    <property type="match status" value="1"/>
</dbReference>
<dbReference type="OrthoDB" id="6162476at2759"/>
<keyword evidence="3 5" id="KW-0238">DNA-binding</keyword>
<protein>
    <submittedName>
        <fullName evidence="7">DM DNA binding domain protein</fullName>
    </submittedName>
</protein>
<sequence>MLFVRRQLVLRSERVPNCQKCGQHGRKSRLKGHKRICPFKECTCAKLKKDKLQRDGEMRWKPISRTVEITIEKPVFVLLCKFVHKLELRSKWQKLPLHQQ</sequence>
<dbReference type="SMART" id="SM00301">
    <property type="entry name" value="DM"/>
    <property type="match status" value="1"/>
</dbReference>
<dbReference type="SUPFAM" id="SSF82927">
    <property type="entry name" value="Cysteine-rich DNA binding domain, (DM domain)"/>
    <property type="match status" value="1"/>
</dbReference>
<evidence type="ECO:0000256" key="2">
    <source>
        <dbReference type="ARBA" id="ARBA00022833"/>
    </source>
</evidence>
<evidence type="ECO:0000259" key="6">
    <source>
        <dbReference type="PROSITE" id="PS50809"/>
    </source>
</evidence>
<gene>
    <name evidence="7" type="ORF">NECAME_05347</name>
</gene>
<keyword evidence="8" id="KW-1185">Reference proteome</keyword>
<dbReference type="InterPro" id="IPR036407">
    <property type="entry name" value="DM_DNA-bd_sf"/>
</dbReference>
<dbReference type="GO" id="GO:0005634">
    <property type="term" value="C:nucleus"/>
    <property type="evidence" value="ECO:0007669"/>
    <property type="project" value="UniProtKB-SubCell"/>
</dbReference>
<dbReference type="KEGG" id="nai:NECAME_05347"/>
<keyword evidence="2 5" id="KW-0862">Zinc</keyword>
<dbReference type="GO" id="GO:0043565">
    <property type="term" value="F:sequence-specific DNA binding"/>
    <property type="evidence" value="ECO:0007669"/>
    <property type="project" value="InterPro"/>
</dbReference>
<comment type="subcellular location">
    <subcellularLocation>
        <location evidence="5">Nucleus</location>
    </subcellularLocation>
</comment>
<dbReference type="GO" id="GO:0006355">
    <property type="term" value="P:regulation of DNA-templated transcription"/>
    <property type="evidence" value="ECO:0007669"/>
    <property type="project" value="InterPro"/>
</dbReference>